<name>A0ABR5N984_BRECH</name>
<evidence type="ECO:0000256" key="2">
    <source>
        <dbReference type="ARBA" id="ARBA00022723"/>
    </source>
</evidence>
<keyword evidence="2" id="KW-0479">Metal-binding</keyword>
<keyword evidence="8" id="KW-1185">Reference proteome</keyword>
<accession>A0ABR5N984</accession>
<dbReference type="Pfam" id="PF03738">
    <property type="entry name" value="GSP_synth"/>
    <property type="match status" value="1"/>
</dbReference>
<gene>
    <name evidence="7" type="ORF">AN963_11105</name>
</gene>
<dbReference type="EMBL" id="LJJB01000010">
    <property type="protein sequence ID" value="KQL47168.1"/>
    <property type="molecule type" value="Genomic_DNA"/>
</dbReference>
<organism evidence="7 8">
    <name type="scientific">Brevibacillus choshinensis</name>
    <dbReference type="NCBI Taxonomy" id="54911"/>
    <lineage>
        <taxon>Bacteria</taxon>
        <taxon>Bacillati</taxon>
        <taxon>Bacillota</taxon>
        <taxon>Bacilli</taxon>
        <taxon>Bacillales</taxon>
        <taxon>Paenibacillaceae</taxon>
        <taxon>Brevibacillus</taxon>
    </lineage>
</organism>
<evidence type="ECO:0000313" key="8">
    <source>
        <dbReference type="Proteomes" id="UP000051063"/>
    </source>
</evidence>
<reference evidence="7 8" key="1">
    <citation type="submission" date="2015-09" db="EMBL/GenBank/DDBJ databases">
        <title>Genome sequencing project for genomic taxonomy and phylogenomics of Bacillus-like bacteria.</title>
        <authorList>
            <person name="Liu B."/>
            <person name="Wang J."/>
            <person name="Zhu Y."/>
            <person name="Liu G."/>
            <person name="Chen Q."/>
            <person name="Chen Z."/>
            <person name="Lan J."/>
            <person name="Che J."/>
            <person name="Ge C."/>
            <person name="Shi H."/>
            <person name="Pan Z."/>
            <person name="Liu X."/>
        </authorList>
    </citation>
    <scope>NUCLEOTIDE SEQUENCE [LARGE SCALE GENOMIC DNA]</scope>
    <source>
        <strain evidence="7 8">DSM 8552</strain>
    </source>
</reference>
<dbReference type="Gene3D" id="3.30.1490.330">
    <property type="match status" value="1"/>
</dbReference>
<evidence type="ECO:0000313" key="7">
    <source>
        <dbReference type="EMBL" id="KQL47168.1"/>
    </source>
</evidence>
<dbReference type="InterPro" id="IPR016185">
    <property type="entry name" value="PreATP-grasp_dom_sf"/>
</dbReference>
<feature type="domain" description="Glutathionylspermidine synthase pre-ATP-grasp-like" evidence="6">
    <location>
        <begin position="15"/>
        <end position="405"/>
    </location>
</feature>
<keyword evidence="5" id="KW-0460">Magnesium</keyword>
<sequence>MQTRREQIYGPMREEGVFTWDRMYGEEYALADIHLITKSFREELAEATNRLGNIYAKVVPVLQQADDSLLRELGVPEQALAAVRIVVSQSLPTVIGRFDFAHTTEGLKMLEYNSDTPTGIVEAFYVNGRACRFFDLEDPNEGMNAQMAPAFGKLLDAYQKRGYPTEQIWFSSLDWHEEDKGTTLYLLRESGLSAKFAALEQLRVWEDRLYVQDGQEMLPIDVLYRLHALEKLAEERDEDGYPTGAHVLQLIADRKLAVINPPSAFLTQTKALQALIWNLHEEGKFFQCEEHDTIAHYMLPTYFENHFLGEVDYVTKPVFGREGGGVILFDVEGGVVDKDQEECYWEQPMIYQKRVELPKIKVNTEAGAYDGRLLWGSFLIGAKPSAIVARVGGPITNNMSYYLPVGIAR</sequence>
<keyword evidence="1" id="KW-0436">Ligase</keyword>
<evidence type="ECO:0000256" key="5">
    <source>
        <dbReference type="ARBA" id="ARBA00022842"/>
    </source>
</evidence>
<dbReference type="SUPFAM" id="SSF52440">
    <property type="entry name" value="PreATP-grasp domain"/>
    <property type="match status" value="1"/>
</dbReference>
<keyword evidence="4" id="KW-0067">ATP-binding</keyword>
<proteinExistence type="predicted"/>
<evidence type="ECO:0000256" key="4">
    <source>
        <dbReference type="ARBA" id="ARBA00022840"/>
    </source>
</evidence>
<evidence type="ECO:0000256" key="3">
    <source>
        <dbReference type="ARBA" id="ARBA00022741"/>
    </source>
</evidence>
<dbReference type="SUPFAM" id="SSF56059">
    <property type="entry name" value="Glutathione synthetase ATP-binding domain-like"/>
    <property type="match status" value="1"/>
</dbReference>
<keyword evidence="3" id="KW-0547">Nucleotide-binding</keyword>
<dbReference type="InterPro" id="IPR005494">
    <property type="entry name" value="GSPS_pre-ATP-grasp-like_dom"/>
</dbReference>
<protein>
    <submittedName>
        <fullName evidence="7">Glutathionylspermidine synthase</fullName>
    </submittedName>
</protein>
<dbReference type="Proteomes" id="UP000051063">
    <property type="component" value="Unassembled WGS sequence"/>
</dbReference>
<evidence type="ECO:0000259" key="6">
    <source>
        <dbReference type="Pfam" id="PF03738"/>
    </source>
</evidence>
<comment type="caution">
    <text evidence="7">The sequence shown here is derived from an EMBL/GenBank/DDBJ whole genome shotgun (WGS) entry which is preliminary data.</text>
</comment>
<evidence type="ECO:0000256" key="1">
    <source>
        <dbReference type="ARBA" id="ARBA00022598"/>
    </source>
</evidence>